<feature type="compositionally biased region" description="Basic residues" evidence="1">
    <location>
        <begin position="252"/>
        <end position="261"/>
    </location>
</feature>
<reference evidence="2 3" key="1">
    <citation type="submission" date="2024-01" db="EMBL/GenBank/DDBJ databases">
        <title>A draft genome for a cacao thread blight-causing isolate of Paramarasmius palmivorus.</title>
        <authorList>
            <person name="Baruah I.K."/>
            <person name="Bukari Y."/>
            <person name="Amoako-Attah I."/>
            <person name="Meinhardt L.W."/>
            <person name="Bailey B.A."/>
            <person name="Cohen S.P."/>
        </authorList>
    </citation>
    <scope>NUCLEOTIDE SEQUENCE [LARGE SCALE GENOMIC DNA]</scope>
    <source>
        <strain evidence="2 3">GH-12</strain>
    </source>
</reference>
<sequence length="760" mass="86537">MHWLFRTNIPRRRASYIQPDIRRRNFFGVGEIIGVLTNPAETVRSLAESKRLLEEARREINDTRERAQIRPKHTFSPLPNFLPRDAEIKAIERALDTGEPAFTVLFGASSVGKTALLREVLCRDKYHVLHFDLRIAGFADLASLYTSLCQQMEQYFEEIAKQEGFEEFEKESWSFKHDRLNVEKRLQDSQPESGVQQIKTSDIARLMELFQSSLLKYREFEPKTSERRNRSDSSDANSDQTHVNGNAPNAPSKKKWRFRNLMKSDRKKSNGRSSDGQPENRNENDNRSEDRVSTKKMPVIFFDEAHKLPALIQSTEAMNCLLSTFLVLTKQDRLCHVIHATSDPFYHTWLRQLNVMQHCKIITIGDCSKSETRAFFRERLIPTVPDHLRPGLSFERLYEAFGGKLVHWQDYVTDYVNTNGTLEIKQSSHFLQAHALLNLQIIHASQAPNLEQDSPQTNHASEPPAASTSGFRIYSPITNPHGPFGSVTSSTSAPSEPPEFTAMQLLKVMSRITQTGVDYIPYFMLCREFGVKAVDGMVKARVLDLRWTEIVKGEEVPQPEDMEIRDSMAIGDGVRLVYSPGPGDSRPGSVPGYMNDPMAGSSATAVEEMFGVRPPPPMSPPPAESDEELVAISEREAMMESLRRRPSQRDPPPNPYNDYPQRPTRYPARRSTYHPQSQYNDPYASLMEVVGPKLVPTTPIMRYAMREVVSEYQEDDDDVEDVDMDEDGAIRREGEGGRRRTRTATDGDSEYASLSDVDEY</sequence>
<name>A0AAW0E179_9AGAR</name>
<accession>A0AAW0E179</accession>
<feature type="compositionally biased region" description="Basic and acidic residues" evidence="1">
    <location>
        <begin position="221"/>
        <end position="233"/>
    </location>
</feature>
<dbReference type="InterPro" id="IPR051667">
    <property type="entry name" value="Archaeal_ATPase_domain"/>
</dbReference>
<feature type="region of interest" description="Disordered" evidence="1">
    <location>
        <begin position="450"/>
        <end position="472"/>
    </location>
</feature>
<dbReference type="PANTHER" id="PTHR37096:SF1">
    <property type="entry name" value="AAA+ ATPASE DOMAIN-CONTAINING PROTEIN"/>
    <property type="match status" value="1"/>
</dbReference>
<feature type="region of interest" description="Disordered" evidence="1">
    <location>
        <begin position="639"/>
        <end position="679"/>
    </location>
</feature>
<gene>
    <name evidence="2" type="ORF">VNI00_001770</name>
</gene>
<feature type="compositionally biased region" description="Basic and acidic residues" evidence="1">
    <location>
        <begin position="728"/>
        <end position="738"/>
    </location>
</feature>
<dbReference type="Proteomes" id="UP001383192">
    <property type="component" value="Unassembled WGS sequence"/>
</dbReference>
<feature type="region of interest" description="Disordered" evidence="1">
    <location>
        <begin position="221"/>
        <end position="292"/>
    </location>
</feature>
<evidence type="ECO:0008006" key="4">
    <source>
        <dbReference type="Google" id="ProtNLM"/>
    </source>
</evidence>
<dbReference type="SUPFAM" id="SSF52540">
    <property type="entry name" value="P-loop containing nucleoside triphosphate hydrolases"/>
    <property type="match status" value="1"/>
</dbReference>
<dbReference type="EMBL" id="JAYKXP010000004">
    <property type="protein sequence ID" value="KAK7059143.1"/>
    <property type="molecule type" value="Genomic_DNA"/>
</dbReference>
<evidence type="ECO:0000313" key="2">
    <source>
        <dbReference type="EMBL" id="KAK7059143.1"/>
    </source>
</evidence>
<evidence type="ECO:0000313" key="3">
    <source>
        <dbReference type="Proteomes" id="UP001383192"/>
    </source>
</evidence>
<dbReference type="Gene3D" id="3.40.50.300">
    <property type="entry name" value="P-loop containing nucleotide triphosphate hydrolases"/>
    <property type="match status" value="1"/>
</dbReference>
<keyword evidence="3" id="KW-1185">Reference proteome</keyword>
<organism evidence="2 3">
    <name type="scientific">Paramarasmius palmivorus</name>
    <dbReference type="NCBI Taxonomy" id="297713"/>
    <lineage>
        <taxon>Eukaryota</taxon>
        <taxon>Fungi</taxon>
        <taxon>Dikarya</taxon>
        <taxon>Basidiomycota</taxon>
        <taxon>Agaricomycotina</taxon>
        <taxon>Agaricomycetes</taxon>
        <taxon>Agaricomycetidae</taxon>
        <taxon>Agaricales</taxon>
        <taxon>Marasmiineae</taxon>
        <taxon>Marasmiaceae</taxon>
        <taxon>Paramarasmius</taxon>
    </lineage>
</organism>
<feature type="compositionally biased region" description="Basic and acidic residues" evidence="1">
    <location>
        <begin position="278"/>
        <end position="292"/>
    </location>
</feature>
<feature type="compositionally biased region" description="Polar residues" evidence="1">
    <location>
        <begin position="450"/>
        <end position="470"/>
    </location>
</feature>
<feature type="compositionally biased region" description="Acidic residues" evidence="1">
    <location>
        <begin position="712"/>
        <end position="727"/>
    </location>
</feature>
<proteinExistence type="predicted"/>
<protein>
    <recommendedName>
        <fullName evidence="4">AAA+ ATPase domain-containing protein</fullName>
    </recommendedName>
</protein>
<dbReference type="InterPro" id="IPR027417">
    <property type="entry name" value="P-loop_NTPase"/>
</dbReference>
<comment type="caution">
    <text evidence="2">The sequence shown here is derived from an EMBL/GenBank/DDBJ whole genome shotgun (WGS) entry which is preliminary data.</text>
</comment>
<evidence type="ECO:0000256" key="1">
    <source>
        <dbReference type="SAM" id="MobiDB-lite"/>
    </source>
</evidence>
<feature type="region of interest" description="Disordered" evidence="1">
    <location>
        <begin position="580"/>
        <end position="600"/>
    </location>
</feature>
<feature type="region of interest" description="Disordered" evidence="1">
    <location>
        <begin position="711"/>
        <end position="760"/>
    </location>
</feature>
<dbReference type="PANTHER" id="PTHR37096">
    <property type="entry name" value="YALI0E33429P"/>
    <property type="match status" value="1"/>
</dbReference>
<dbReference type="AlphaFoldDB" id="A0AAW0E179"/>
<feature type="compositionally biased region" description="Polar residues" evidence="1">
    <location>
        <begin position="240"/>
        <end position="249"/>
    </location>
</feature>